<accession>A0AA38ISB0</accession>
<name>A0AA38ISB0_9CUCU</name>
<evidence type="ECO:0000256" key="1">
    <source>
        <dbReference type="SAM" id="MobiDB-lite"/>
    </source>
</evidence>
<organism evidence="2 3">
    <name type="scientific">Zophobas morio</name>
    <dbReference type="NCBI Taxonomy" id="2755281"/>
    <lineage>
        <taxon>Eukaryota</taxon>
        <taxon>Metazoa</taxon>
        <taxon>Ecdysozoa</taxon>
        <taxon>Arthropoda</taxon>
        <taxon>Hexapoda</taxon>
        <taxon>Insecta</taxon>
        <taxon>Pterygota</taxon>
        <taxon>Neoptera</taxon>
        <taxon>Endopterygota</taxon>
        <taxon>Coleoptera</taxon>
        <taxon>Polyphaga</taxon>
        <taxon>Cucujiformia</taxon>
        <taxon>Tenebrionidae</taxon>
        <taxon>Zophobas</taxon>
    </lineage>
</organism>
<sequence>MVALYERKKNECMLGRHNTPVVVAEDHNYCQSAKNEEINSFIEEQQEKSTSDGTMDDETFKKISQETIFNQIRGLGMEDYKDFVTQFQEWMKKIDMKNTSRKRKIDNKQTYYPMKKSKNSAE</sequence>
<proteinExistence type="predicted"/>
<feature type="region of interest" description="Disordered" evidence="1">
    <location>
        <begin position="99"/>
        <end position="122"/>
    </location>
</feature>
<gene>
    <name evidence="2" type="ORF">Zmor_004729</name>
</gene>
<dbReference type="AlphaFoldDB" id="A0AA38ISB0"/>
<reference evidence="2" key="1">
    <citation type="journal article" date="2023" name="G3 (Bethesda)">
        <title>Whole genome assemblies of Zophobas morio and Tenebrio molitor.</title>
        <authorList>
            <person name="Kaur S."/>
            <person name="Stinson S.A."/>
            <person name="diCenzo G.C."/>
        </authorList>
    </citation>
    <scope>NUCLEOTIDE SEQUENCE</scope>
    <source>
        <strain evidence="2">QUZm001</strain>
    </source>
</reference>
<evidence type="ECO:0000313" key="2">
    <source>
        <dbReference type="EMBL" id="KAJ3660274.1"/>
    </source>
</evidence>
<dbReference type="EMBL" id="JALNTZ010000002">
    <property type="protein sequence ID" value="KAJ3660274.1"/>
    <property type="molecule type" value="Genomic_DNA"/>
</dbReference>
<protein>
    <submittedName>
        <fullName evidence="2">Uncharacterized protein</fullName>
    </submittedName>
</protein>
<keyword evidence="3" id="KW-1185">Reference proteome</keyword>
<evidence type="ECO:0000313" key="3">
    <source>
        <dbReference type="Proteomes" id="UP001168821"/>
    </source>
</evidence>
<comment type="caution">
    <text evidence="2">The sequence shown here is derived from an EMBL/GenBank/DDBJ whole genome shotgun (WGS) entry which is preliminary data.</text>
</comment>
<dbReference type="Proteomes" id="UP001168821">
    <property type="component" value="Unassembled WGS sequence"/>
</dbReference>